<proteinExistence type="predicted"/>
<organism evidence="1 2">
    <name type="scientific">Ricinus communis</name>
    <name type="common">Castor bean</name>
    <dbReference type="NCBI Taxonomy" id="3988"/>
    <lineage>
        <taxon>Eukaryota</taxon>
        <taxon>Viridiplantae</taxon>
        <taxon>Streptophyta</taxon>
        <taxon>Embryophyta</taxon>
        <taxon>Tracheophyta</taxon>
        <taxon>Spermatophyta</taxon>
        <taxon>Magnoliopsida</taxon>
        <taxon>eudicotyledons</taxon>
        <taxon>Gunneridae</taxon>
        <taxon>Pentapetalae</taxon>
        <taxon>rosids</taxon>
        <taxon>fabids</taxon>
        <taxon>Malpighiales</taxon>
        <taxon>Euphorbiaceae</taxon>
        <taxon>Acalyphoideae</taxon>
        <taxon>Acalypheae</taxon>
        <taxon>Ricinus</taxon>
    </lineage>
</organism>
<name>B9THA7_RICCO</name>
<evidence type="ECO:0000313" key="2">
    <source>
        <dbReference type="Proteomes" id="UP000008311"/>
    </source>
</evidence>
<dbReference type="EMBL" id="EQ981359">
    <property type="protein sequence ID" value="EEF24757.1"/>
    <property type="molecule type" value="Genomic_DNA"/>
</dbReference>
<gene>
    <name evidence="1" type="ORF">RCOM_1833330</name>
</gene>
<dbReference type="InParanoid" id="B9THA7"/>
<dbReference type="InterPro" id="IPR029063">
    <property type="entry name" value="SAM-dependent_MTases_sf"/>
</dbReference>
<dbReference type="SUPFAM" id="SSF53335">
    <property type="entry name" value="S-adenosyl-L-methionine-dependent methyltransferases"/>
    <property type="match status" value="1"/>
</dbReference>
<dbReference type="Pfam" id="PF13489">
    <property type="entry name" value="Methyltransf_23"/>
    <property type="match status" value="1"/>
</dbReference>
<dbReference type="CDD" id="cd02440">
    <property type="entry name" value="AdoMet_MTases"/>
    <property type="match status" value="1"/>
</dbReference>
<dbReference type="PANTHER" id="PTHR43861:SF6">
    <property type="entry name" value="METHYLTRANSFERASE TYPE 11"/>
    <property type="match status" value="1"/>
</dbReference>
<dbReference type="Proteomes" id="UP000008311">
    <property type="component" value="Unassembled WGS sequence"/>
</dbReference>
<sequence>MGFETVTGIEPSTAAISAAPAHRHSWIREGIFVESDYKPESFDLICCFMTMEHVREPADIANSVLRLLKPGGAFVTVTHDYRSFVNRLMGRRSPIVDIEHMQLFSARSIASLFTRCGYVNVQTHPFSNRYALRYWMRLTPLPAGVKNIAQRFIESTGIDRLKISMNVGNTVAFGYKPVDHFGALNTAFGLTVYSVCIWCGSPTWLALIGGNLAGLAFNFVTTGGLVFADLSPRRIPAFAAVYV</sequence>
<evidence type="ECO:0000313" key="1">
    <source>
        <dbReference type="EMBL" id="EEF24757.1"/>
    </source>
</evidence>
<evidence type="ECO:0008006" key="3">
    <source>
        <dbReference type="Google" id="ProtNLM"/>
    </source>
</evidence>
<keyword evidence="2" id="KW-1185">Reference proteome</keyword>
<dbReference type="PANTHER" id="PTHR43861">
    <property type="entry name" value="TRANS-ACONITATE 2-METHYLTRANSFERASE-RELATED"/>
    <property type="match status" value="1"/>
</dbReference>
<dbReference type="AlphaFoldDB" id="B9THA7"/>
<feature type="non-terminal residue" evidence="1">
    <location>
        <position position="243"/>
    </location>
</feature>
<dbReference type="Gene3D" id="3.40.50.150">
    <property type="entry name" value="Vaccinia Virus protein VP39"/>
    <property type="match status" value="1"/>
</dbReference>
<protein>
    <recommendedName>
        <fullName evidence="3">Methyltransferase type 11 domain-containing protein</fullName>
    </recommendedName>
</protein>
<accession>B9THA7</accession>
<reference evidence="2" key="1">
    <citation type="journal article" date="2010" name="Nat. Biotechnol.">
        <title>Draft genome sequence of the oilseed species Ricinus communis.</title>
        <authorList>
            <person name="Chan A.P."/>
            <person name="Crabtree J."/>
            <person name="Zhao Q."/>
            <person name="Lorenzi H."/>
            <person name="Orvis J."/>
            <person name="Puiu D."/>
            <person name="Melake-Berhan A."/>
            <person name="Jones K.M."/>
            <person name="Redman J."/>
            <person name="Chen G."/>
            <person name="Cahoon E.B."/>
            <person name="Gedil M."/>
            <person name="Stanke M."/>
            <person name="Haas B.J."/>
            <person name="Wortman J.R."/>
            <person name="Fraser-Liggett C.M."/>
            <person name="Ravel J."/>
            <person name="Rabinowicz P.D."/>
        </authorList>
    </citation>
    <scope>NUCLEOTIDE SEQUENCE [LARGE SCALE GENOMIC DNA]</scope>
    <source>
        <strain evidence="2">cv. Hale</strain>
    </source>
</reference>